<keyword evidence="2" id="KW-0238">DNA-binding</keyword>
<evidence type="ECO:0000313" key="6">
    <source>
        <dbReference type="EMBL" id="ANE52252.1"/>
    </source>
</evidence>
<dbReference type="SMART" id="SM00421">
    <property type="entry name" value="HTH_LUXR"/>
    <property type="match status" value="1"/>
</dbReference>
<dbReference type="OrthoDB" id="9797341at2"/>
<dbReference type="CDD" id="cd17535">
    <property type="entry name" value="REC_NarL-like"/>
    <property type="match status" value="1"/>
</dbReference>
<dbReference type="KEGG" id="fla:SY85_18950"/>
<dbReference type="GO" id="GO:0000160">
    <property type="term" value="P:phosphorelay signal transduction system"/>
    <property type="evidence" value="ECO:0007669"/>
    <property type="project" value="InterPro"/>
</dbReference>
<evidence type="ECO:0000256" key="2">
    <source>
        <dbReference type="ARBA" id="ARBA00023125"/>
    </source>
</evidence>
<dbReference type="PATRIC" id="fig|1492898.3.peg.4122"/>
<dbReference type="Proteomes" id="UP000077177">
    <property type="component" value="Chromosome"/>
</dbReference>
<dbReference type="Pfam" id="PF00196">
    <property type="entry name" value="GerE"/>
    <property type="match status" value="1"/>
</dbReference>
<dbReference type="AlphaFoldDB" id="A0A172TZ43"/>
<sequence length="221" mass="25015">MTPTQNPIRILLADDHEIFRDGFRVMLKKQKEFQLIAEAGNGKELIETALQCQPDVIVTDIKMPEMDGIEATKKLQAILPQTNVIALSMFEDEHLIVDMLEAGAKGYLLKNANKEEVFEALKTVADNGTYYCNHTTQKLAQLIANSDYKPEKKSEKIVFTERELDVIKLICQQYVSKEIADKLGLSPRTVESHRVKIMEKMDVKNTAGIVIYAIRDGIFTI</sequence>
<evidence type="ECO:0000256" key="3">
    <source>
        <dbReference type="PROSITE-ProRule" id="PRU00169"/>
    </source>
</evidence>
<dbReference type="InterPro" id="IPR011006">
    <property type="entry name" value="CheY-like_superfamily"/>
</dbReference>
<dbReference type="STRING" id="1492898.SY85_18950"/>
<feature type="domain" description="HTH luxR-type" evidence="4">
    <location>
        <begin position="152"/>
        <end position="217"/>
    </location>
</feature>
<dbReference type="InterPro" id="IPR001789">
    <property type="entry name" value="Sig_transdc_resp-reg_receiver"/>
</dbReference>
<dbReference type="InterPro" id="IPR039420">
    <property type="entry name" value="WalR-like"/>
</dbReference>
<evidence type="ECO:0000259" key="4">
    <source>
        <dbReference type="PROSITE" id="PS50043"/>
    </source>
</evidence>
<dbReference type="RefSeq" id="WP_066406528.1">
    <property type="nucleotide sequence ID" value="NZ_CP011390.1"/>
</dbReference>
<accession>A0A172TZ43</accession>
<keyword evidence="7" id="KW-1185">Reference proteome</keyword>
<dbReference type="InterPro" id="IPR016032">
    <property type="entry name" value="Sig_transdc_resp-reg_C-effctor"/>
</dbReference>
<feature type="modified residue" description="4-aspartylphosphate" evidence="3">
    <location>
        <position position="60"/>
    </location>
</feature>
<dbReference type="Gene3D" id="3.40.50.2300">
    <property type="match status" value="1"/>
</dbReference>
<dbReference type="SUPFAM" id="SSF46894">
    <property type="entry name" value="C-terminal effector domain of the bipartite response regulators"/>
    <property type="match status" value="1"/>
</dbReference>
<feature type="domain" description="Response regulatory" evidence="5">
    <location>
        <begin position="9"/>
        <end position="125"/>
    </location>
</feature>
<dbReference type="CDD" id="cd06170">
    <property type="entry name" value="LuxR_C_like"/>
    <property type="match status" value="1"/>
</dbReference>
<dbReference type="PANTHER" id="PTHR43214">
    <property type="entry name" value="TWO-COMPONENT RESPONSE REGULATOR"/>
    <property type="match status" value="1"/>
</dbReference>
<dbReference type="SUPFAM" id="SSF52172">
    <property type="entry name" value="CheY-like"/>
    <property type="match status" value="1"/>
</dbReference>
<dbReference type="PANTHER" id="PTHR43214:SF43">
    <property type="entry name" value="TWO-COMPONENT RESPONSE REGULATOR"/>
    <property type="match status" value="1"/>
</dbReference>
<dbReference type="PRINTS" id="PR00038">
    <property type="entry name" value="HTHLUXR"/>
</dbReference>
<evidence type="ECO:0000313" key="7">
    <source>
        <dbReference type="Proteomes" id="UP000077177"/>
    </source>
</evidence>
<proteinExistence type="predicted"/>
<name>A0A172TZ43_9BACT</name>
<dbReference type="GO" id="GO:0006355">
    <property type="term" value="P:regulation of DNA-templated transcription"/>
    <property type="evidence" value="ECO:0007669"/>
    <property type="project" value="InterPro"/>
</dbReference>
<dbReference type="SMART" id="SM00448">
    <property type="entry name" value="REC"/>
    <property type="match status" value="1"/>
</dbReference>
<dbReference type="EMBL" id="CP011390">
    <property type="protein sequence ID" value="ANE52252.1"/>
    <property type="molecule type" value="Genomic_DNA"/>
</dbReference>
<keyword evidence="1 3" id="KW-0597">Phosphoprotein</keyword>
<evidence type="ECO:0000259" key="5">
    <source>
        <dbReference type="PROSITE" id="PS50110"/>
    </source>
</evidence>
<dbReference type="InterPro" id="IPR000792">
    <property type="entry name" value="Tscrpt_reg_LuxR_C"/>
</dbReference>
<gene>
    <name evidence="6" type="ORF">SY85_18950</name>
</gene>
<dbReference type="InterPro" id="IPR058245">
    <property type="entry name" value="NreC/VraR/RcsB-like_REC"/>
</dbReference>
<dbReference type="GO" id="GO:0003677">
    <property type="term" value="F:DNA binding"/>
    <property type="evidence" value="ECO:0007669"/>
    <property type="project" value="UniProtKB-KW"/>
</dbReference>
<dbReference type="PROSITE" id="PS50110">
    <property type="entry name" value="RESPONSE_REGULATORY"/>
    <property type="match status" value="1"/>
</dbReference>
<reference evidence="6 7" key="2">
    <citation type="journal article" date="2016" name="Int. J. Syst. Evol. Microbiol.">
        <title>Flavisolibacter tropicus sp. nov., isolated from tropical soil.</title>
        <authorList>
            <person name="Lee J.J."/>
            <person name="Kang M.S."/>
            <person name="Kim G.S."/>
            <person name="Lee C.S."/>
            <person name="Lim S."/>
            <person name="Lee J."/>
            <person name="Roh S.H."/>
            <person name="Kang H."/>
            <person name="Ha J.M."/>
            <person name="Bae S."/>
            <person name="Jung H.Y."/>
            <person name="Kim M.K."/>
        </authorList>
    </citation>
    <scope>NUCLEOTIDE SEQUENCE [LARGE SCALE GENOMIC DNA]</scope>
    <source>
        <strain evidence="6 7">LCS9</strain>
    </source>
</reference>
<evidence type="ECO:0000256" key="1">
    <source>
        <dbReference type="ARBA" id="ARBA00022553"/>
    </source>
</evidence>
<dbReference type="PROSITE" id="PS50043">
    <property type="entry name" value="HTH_LUXR_2"/>
    <property type="match status" value="1"/>
</dbReference>
<protein>
    <submittedName>
        <fullName evidence="6">LuxR family transcriptional regulator</fullName>
    </submittedName>
</protein>
<reference evidence="7" key="1">
    <citation type="submission" date="2015-01" db="EMBL/GenBank/DDBJ databases">
        <title>Flavisolibacter sp./LCS9/ whole genome sequencing.</title>
        <authorList>
            <person name="Kim M.K."/>
            <person name="Srinivasan S."/>
            <person name="Lee J.-J."/>
        </authorList>
    </citation>
    <scope>NUCLEOTIDE SEQUENCE [LARGE SCALE GENOMIC DNA]</scope>
    <source>
        <strain evidence="7">LCS9</strain>
    </source>
</reference>
<dbReference type="Pfam" id="PF00072">
    <property type="entry name" value="Response_reg"/>
    <property type="match status" value="1"/>
</dbReference>
<organism evidence="6 7">
    <name type="scientific">Flavisolibacter tropicus</name>
    <dbReference type="NCBI Taxonomy" id="1492898"/>
    <lineage>
        <taxon>Bacteria</taxon>
        <taxon>Pseudomonadati</taxon>
        <taxon>Bacteroidota</taxon>
        <taxon>Chitinophagia</taxon>
        <taxon>Chitinophagales</taxon>
        <taxon>Chitinophagaceae</taxon>
        <taxon>Flavisolibacter</taxon>
    </lineage>
</organism>